<name>A0A3M8AWS1_9BACL</name>
<protein>
    <submittedName>
        <fullName evidence="2">Uncharacterized protein</fullName>
    </submittedName>
</protein>
<accession>A0A3M8AWS1</accession>
<evidence type="ECO:0000313" key="3">
    <source>
        <dbReference type="Proteomes" id="UP000276178"/>
    </source>
</evidence>
<dbReference type="Proteomes" id="UP000276178">
    <property type="component" value="Unassembled WGS sequence"/>
</dbReference>
<comment type="caution">
    <text evidence="2">The sequence shown here is derived from an EMBL/GenBank/DDBJ whole genome shotgun (WGS) entry which is preliminary data.</text>
</comment>
<keyword evidence="4" id="KW-1185">Reference proteome</keyword>
<dbReference type="OrthoDB" id="2472809at2"/>
<dbReference type="GeneID" id="82809711"/>
<dbReference type="EMBL" id="RHHN01000034">
    <property type="protein sequence ID" value="RNB55609.1"/>
    <property type="molecule type" value="Genomic_DNA"/>
</dbReference>
<dbReference type="AlphaFoldDB" id="A0A3M8AWS1"/>
<reference evidence="2 3" key="1">
    <citation type="submission" date="2018-10" db="EMBL/GenBank/DDBJ databases">
        <title>Phylogenomics of Brevibacillus.</title>
        <authorList>
            <person name="Dunlap C."/>
        </authorList>
    </citation>
    <scope>NUCLEOTIDE SEQUENCE [LARGE SCALE GENOMIC DNA]</scope>
    <source>
        <strain evidence="2 3">NRRL NRS 1219</strain>
    </source>
</reference>
<gene>
    <name evidence="1" type="ORF">BAG01nite_25530</name>
    <name evidence="2" type="ORF">EB820_11275</name>
</gene>
<evidence type="ECO:0000313" key="2">
    <source>
        <dbReference type="EMBL" id="RNB55609.1"/>
    </source>
</evidence>
<proteinExistence type="predicted"/>
<dbReference type="Proteomes" id="UP000317180">
    <property type="component" value="Unassembled WGS sequence"/>
</dbReference>
<sequence>MQTPAEQYEQLVGEEDRVVFGIQTCEHCVTLLLDNLYRTGEAQNQDTYTEILKIIHEVEQRLRREWLELKIKKAVLAHQMQQKGDV</sequence>
<dbReference type="RefSeq" id="WP_007784958.1">
    <property type="nucleotide sequence ID" value="NZ_BJOD01000023.1"/>
</dbReference>
<organism evidence="2 3">
    <name type="scientific">Brevibacillus agri</name>
    <dbReference type="NCBI Taxonomy" id="51101"/>
    <lineage>
        <taxon>Bacteria</taxon>
        <taxon>Bacillati</taxon>
        <taxon>Bacillota</taxon>
        <taxon>Bacilli</taxon>
        <taxon>Bacillales</taxon>
        <taxon>Paenibacillaceae</taxon>
        <taxon>Brevibacillus</taxon>
    </lineage>
</organism>
<dbReference type="EMBL" id="BJOD01000023">
    <property type="protein sequence ID" value="GED26451.1"/>
    <property type="molecule type" value="Genomic_DNA"/>
</dbReference>
<evidence type="ECO:0000313" key="4">
    <source>
        <dbReference type="Proteomes" id="UP000317180"/>
    </source>
</evidence>
<reference evidence="1 4" key="2">
    <citation type="submission" date="2019-06" db="EMBL/GenBank/DDBJ databases">
        <title>Whole genome shotgun sequence of Brevibacillus agri NBRC 15538.</title>
        <authorList>
            <person name="Hosoyama A."/>
            <person name="Uohara A."/>
            <person name="Ohji S."/>
            <person name="Ichikawa N."/>
        </authorList>
    </citation>
    <scope>NUCLEOTIDE SEQUENCE [LARGE SCALE GENOMIC DNA]</scope>
    <source>
        <strain evidence="1 4">NBRC 15538</strain>
    </source>
</reference>
<evidence type="ECO:0000313" key="1">
    <source>
        <dbReference type="EMBL" id="GED26451.1"/>
    </source>
</evidence>